<dbReference type="InterPro" id="IPR013149">
    <property type="entry name" value="ADH-like_C"/>
</dbReference>
<dbReference type="InterPro" id="IPR011032">
    <property type="entry name" value="GroES-like_sf"/>
</dbReference>
<dbReference type="GO" id="GO:0070402">
    <property type="term" value="F:NADPH binding"/>
    <property type="evidence" value="ECO:0007669"/>
    <property type="project" value="TreeGrafter"/>
</dbReference>
<dbReference type="Proteomes" id="UP000050509">
    <property type="component" value="Unassembled WGS sequence"/>
</dbReference>
<dbReference type="InterPro" id="IPR020843">
    <property type="entry name" value="ER"/>
</dbReference>
<dbReference type="Pfam" id="PF00107">
    <property type="entry name" value="ADH_zinc_N"/>
    <property type="match status" value="1"/>
</dbReference>
<dbReference type="Pfam" id="PF08240">
    <property type="entry name" value="ADH_N"/>
    <property type="match status" value="1"/>
</dbReference>
<feature type="domain" description="Enoyl reductase (ER)" evidence="3">
    <location>
        <begin position="1"/>
        <end position="297"/>
    </location>
</feature>
<dbReference type="InterPro" id="IPR047618">
    <property type="entry name" value="QOR-like"/>
</dbReference>
<dbReference type="GO" id="GO:0005829">
    <property type="term" value="C:cytosol"/>
    <property type="evidence" value="ECO:0007669"/>
    <property type="project" value="TreeGrafter"/>
</dbReference>
<evidence type="ECO:0000313" key="4">
    <source>
        <dbReference type="EMBL" id="KPV53005.1"/>
    </source>
</evidence>
<keyword evidence="1" id="KW-0521">NADP</keyword>
<dbReference type="CDD" id="cd05286">
    <property type="entry name" value="QOR2"/>
    <property type="match status" value="1"/>
</dbReference>
<dbReference type="InterPro" id="IPR002364">
    <property type="entry name" value="Quin_OxRdtase/zeta-crystal_CS"/>
</dbReference>
<dbReference type="FunFam" id="3.40.50.720:FF:000053">
    <property type="entry name" value="Quinone oxidoreductase 1"/>
    <property type="match status" value="1"/>
</dbReference>
<evidence type="ECO:0000313" key="5">
    <source>
        <dbReference type="Proteomes" id="UP000050509"/>
    </source>
</evidence>
<gene>
    <name evidence="4" type="ORF">SE17_12145</name>
</gene>
<dbReference type="EMBL" id="LJCR01000369">
    <property type="protein sequence ID" value="KPV53005.1"/>
    <property type="molecule type" value="Genomic_DNA"/>
</dbReference>
<keyword evidence="2" id="KW-0560">Oxidoreductase</keyword>
<organism evidence="4 5">
    <name type="scientific">Kouleothrix aurantiaca</name>
    <dbReference type="NCBI Taxonomy" id="186479"/>
    <lineage>
        <taxon>Bacteria</taxon>
        <taxon>Bacillati</taxon>
        <taxon>Chloroflexota</taxon>
        <taxon>Chloroflexia</taxon>
        <taxon>Chloroflexales</taxon>
        <taxon>Roseiflexineae</taxon>
        <taxon>Roseiflexaceae</taxon>
        <taxon>Kouleothrix</taxon>
    </lineage>
</organism>
<dbReference type="PATRIC" id="fig|186479.3.peg.7629"/>
<dbReference type="PROSITE" id="PS01162">
    <property type="entry name" value="QOR_ZETA_CRYSTAL"/>
    <property type="match status" value="1"/>
</dbReference>
<dbReference type="SUPFAM" id="SSF51735">
    <property type="entry name" value="NAD(P)-binding Rossmann-fold domains"/>
    <property type="match status" value="1"/>
</dbReference>
<dbReference type="AlphaFoldDB" id="A0A0N8PSK8"/>
<evidence type="ECO:0000256" key="2">
    <source>
        <dbReference type="ARBA" id="ARBA00023002"/>
    </source>
</evidence>
<accession>A0A0N8PSK8</accession>
<evidence type="ECO:0000256" key="1">
    <source>
        <dbReference type="ARBA" id="ARBA00022857"/>
    </source>
</evidence>
<dbReference type="SMART" id="SM00829">
    <property type="entry name" value="PKS_ER"/>
    <property type="match status" value="1"/>
</dbReference>
<dbReference type="InterPro" id="IPR036291">
    <property type="entry name" value="NAD(P)-bd_dom_sf"/>
</dbReference>
<dbReference type="SUPFAM" id="SSF50129">
    <property type="entry name" value="GroES-like"/>
    <property type="match status" value="1"/>
</dbReference>
<dbReference type="PANTHER" id="PTHR48106">
    <property type="entry name" value="QUINONE OXIDOREDUCTASE PIG3-RELATED"/>
    <property type="match status" value="1"/>
</dbReference>
<protein>
    <submittedName>
        <fullName evidence="4">NADPH--quinone reductase</fullName>
    </submittedName>
</protein>
<dbReference type="Gene3D" id="3.40.50.720">
    <property type="entry name" value="NAD(P)-binding Rossmann-like Domain"/>
    <property type="match status" value="1"/>
</dbReference>
<dbReference type="PANTHER" id="PTHR48106:SF13">
    <property type="entry name" value="QUINONE OXIDOREDUCTASE-RELATED"/>
    <property type="match status" value="1"/>
</dbReference>
<keyword evidence="5" id="KW-1185">Reference proteome</keyword>
<dbReference type="Gene3D" id="3.90.180.10">
    <property type="entry name" value="Medium-chain alcohol dehydrogenases, catalytic domain"/>
    <property type="match status" value="1"/>
</dbReference>
<evidence type="ECO:0000259" key="3">
    <source>
        <dbReference type="SMART" id="SM00829"/>
    </source>
</evidence>
<comment type="caution">
    <text evidence="4">The sequence shown here is derived from an EMBL/GenBank/DDBJ whole genome shotgun (WGS) entry which is preliminary data.</text>
</comment>
<proteinExistence type="predicted"/>
<feature type="non-terminal residue" evidence="4">
    <location>
        <position position="1"/>
    </location>
</feature>
<reference evidence="4 5" key="1">
    <citation type="submission" date="2015-09" db="EMBL/GenBank/DDBJ databases">
        <title>Draft genome sequence of Kouleothrix aurantiaca JCM 19913.</title>
        <authorList>
            <person name="Hemp J."/>
        </authorList>
    </citation>
    <scope>NUCLEOTIDE SEQUENCE [LARGE SCALE GENOMIC DNA]</scope>
    <source>
        <strain evidence="4 5">COM-B</strain>
    </source>
</reference>
<dbReference type="GO" id="GO:0035925">
    <property type="term" value="F:mRNA 3'-UTR AU-rich region binding"/>
    <property type="evidence" value="ECO:0007669"/>
    <property type="project" value="TreeGrafter"/>
</dbReference>
<dbReference type="GO" id="GO:0008270">
    <property type="term" value="F:zinc ion binding"/>
    <property type="evidence" value="ECO:0007669"/>
    <property type="project" value="InterPro"/>
</dbReference>
<dbReference type="InterPro" id="IPR013154">
    <property type="entry name" value="ADH-like_N"/>
</dbReference>
<sequence>PEPGPGEARVKLAASGVNFIDIYHRKGLYPGKLPLTLGQEGAGTVDMLGEGVSDVQVGDHVAYASVQGAYAEYAIVPAARLVPVPASVPLEQAAAVMLQGMTAHYLAFSTFALKPGDTALVHAAAGGVGQLLVQIAKRRGARVFGTASAAKLDLARAAGADEVISYNEDDFEAAVKRLTDGKGVDVVYDSVGKTTFDKSLNCLRPRGYLVLYGQSSGPVPPLDPQVLNGKGSLFLTRPTPGHYTATRAELMERATDLFSWIAAGELNVAIDQSFALDAAADAHRYLEGRNTKGKVLLLP</sequence>
<dbReference type="GO" id="GO:0003960">
    <property type="term" value="F:quinone reductase (NADPH) activity"/>
    <property type="evidence" value="ECO:0007669"/>
    <property type="project" value="InterPro"/>
</dbReference>
<name>A0A0N8PSK8_9CHLR</name>